<feature type="region of interest" description="Disordered" evidence="1">
    <location>
        <begin position="178"/>
        <end position="258"/>
    </location>
</feature>
<gene>
    <name evidence="3" type="ORF">FA13DRAFT_1710843</name>
</gene>
<evidence type="ECO:0000313" key="4">
    <source>
        <dbReference type="Proteomes" id="UP000298030"/>
    </source>
</evidence>
<dbReference type="STRING" id="71717.A0A4Y7T780"/>
<feature type="signal peptide" evidence="2">
    <location>
        <begin position="1"/>
        <end position="19"/>
    </location>
</feature>
<evidence type="ECO:0000256" key="2">
    <source>
        <dbReference type="SAM" id="SignalP"/>
    </source>
</evidence>
<dbReference type="EMBL" id="QPFP01000025">
    <property type="protein sequence ID" value="TEB30005.1"/>
    <property type="molecule type" value="Genomic_DNA"/>
</dbReference>
<keyword evidence="2" id="KW-0732">Signal</keyword>
<dbReference type="Proteomes" id="UP000298030">
    <property type="component" value="Unassembled WGS sequence"/>
</dbReference>
<protein>
    <recommendedName>
        <fullName evidence="5">Carbohydrate-binding module family 19 domain-containing protein</fullName>
    </recommendedName>
</protein>
<reference evidence="3 4" key="1">
    <citation type="journal article" date="2019" name="Nat. Ecol. Evol.">
        <title>Megaphylogeny resolves global patterns of mushroom evolution.</title>
        <authorList>
            <person name="Varga T."/>
            <person name="Krizsan K."/>
            <person name="Foldi C."/>
            <person name="Dima B."/>
            <person name="Sanchez-Garcia M."/>
            <person name="Sanchez-Ramirez S."/>
            <person name="Szollosi G.J."/>
            <person name="Szarkandi J.G."/>
            <person name="Papp V."/>
            <person name="Albert L."/>
            <person name="Andreopoulos W."/>
            <person name="Angelini C."/>
            <person name="Antonin V."/>
            <person name="Barry K.W."/>
            <person name="Bougher N.L."/>
            <person name="Buchanan P."/>
            <person name="Buyck B."/>
            <person name="Bense V."/>
            <person name="Catcheside P."/>
            <person name="Chovatia M."/>
            <person name="Cooper J."/>
            <person name="Damon W."/>
            <person name="Desjardin D."/>
            <person name="Finy P."/>
            <person name="Geml J."/>
            <person name="Haridas S."/>
            <person name="Hughes K."/>
            <person name="Justo A."/>
            <person name="Karasinski D."/>
            <person name="Kautmanova I."/>
            <person name="Kiss B."/>
            <person name="Kocsube S."/>
            <person name="Kotiranta H."/>
            <person name="LaButti K.M."/>
            <person name="Lechner B.E."/>
            <person name="Liimatainen K."/>
            <person name="Lipzen A."/>
            <person name="Lukacs Z."/>
            <person name="Mihaltcheva S."/>
            <person name="Morgado L.N."/>
            <person name="Niskanen T."/>
            <person name="Noordeloos M.E."/>
            <person name="Ohm R.A."/>
            <person name="Ortiz-Santana B."/>
            <person name="Ovrebo C."/>
            <person name="Racz N."/>
            <person name="Riley R."/>
            <person name="Savchenko A."/>
            <person name="Shiryaev A."/>
            <person name="Soop K."/>
            <person name="Spirin V."/>
            <person name="Szebenyi C."/>
            <person name="Tomsovsky M."/>
            <person name="Tulloss R.E."/>
            <person name="Uehling J."/>
            <person name="Grigoriev I.V."/>
            <person name="Vagvolgyi C."/>
            <person name="Papp T."/>
            <person name="Martin F.M."/>
            <person name="Miettinen O."/>
            <person name="Hibbett D.S."/>
            <person name="Nagy L.G."/>
        </authorList>
    </citation>
    <scope>NUCLEOTIDE SEQUENCE [LARGE SCALE GENOMIC DNA]</scope>
    <source>
        <strain evidence="3 4">FP101781</strain>
    </source>
</reference>
<comment type="caution">
    <text evidence="3">The sequence shown here is derived from an EMBL/GenBank/DDBJ whole genome shotgun (WGS) entry which is preliminary data.</text>
</comment>
<feature type="chain" id="PRO_5021329286" description="Carbohydrate-binding module family 19 domain-containing protein" evidence="2">
    <location>
        <begin position="20"/>
        <end position="391"/>
    </location>
</feature>
<sequence>MQHLKTILIALSVISAVSAAPAPAIASKDVLLQNGKDAQQLNSVFRSLDVTAPCDTGDFACVDNDMSICTAEGVWKPTRRGKCDQGDSCFAVPDTKDAAVNLMCTTEANALLLFESTGVTGGIFGDDSGSSTTTSGTATRTSSTVSSTSTSAPSVTTVTTTVAPSTVTVTEVPGQTTVTATISPSEASEILSSASPTASSSSVSASTTSASSSSATTASSSTITLTPSSSIEVPFSTPSAPPSSSTSTSTSSSASPSPSATAAVTTILLTTAPSSTQASTSASSAIPSAPAGLGGGFGGYSGGYRRSLNRRWYLRREDVYATFLPKLIRGVLTSRSYVWKTSIENSRPRRAPILPAAYQSNLGALKTIDFPAIQLYIVGHLMIYWVKIAFW</sequence>
<evidence type="ECO:0000313" key="3">
    <source>
        <dbReference type="EMBL" id="TEB30005.1"/>
    </source>
</evidence>
<dbReference type="OrthoDB" id="2802667at2759"/>
<name>A0A4Y7T780_COPMI</name>
<organism evidence="3 4">
    <name type="scientific">Coprinellus micaceus</name>
    <name type="common">Glistening ink-cap mushroom</name>
    <name type="synonym">Coprinus micaceus</name>
    <dbReference type="NCBI Taxonomy" id="71717"/>
    <lineage>
        <taxon>Eukaryota</taxon>
        <taxon>Fungi</taxon>
        <taxon>Dikarya</taxon>
        <taxon>Basidiomycota</taxon>
        <taxon>Agaricomycotina</taxon>
        <taxon>Agaricomycetes</taxon>
        <taxon>Agaricomycetidae</taxon>
        <taxon>Agaricales</taxon>
        <taxon>Agaricineae</taxon>
        <taxon>Psathyrellaceae</taxon>
        <taxon>Coprinellus</taxon>
    </lineage>
</organism>
<dbReference type="AlphaFoldDB" id="A0A4Y7T780"/>
<keyword evidence="4" id="KW-1185">Reference proteome</keyword>
<feature type="region of interest" description="Disordered" evidence="1">
    <location>
        <begin position="128"/>
        <end position="159"/>
    </location>
</feature>
<feature type="compositionally biased region" description="Low complexity" evidence="1">
    <location>
        <begin position="192"/>
        <end position="258"/>
    </location>
</feature>
<evidence type="ECO:0008006" key="5">
    <source>
        <dbReference type="Google" id="ProtNLM"/>
    </source>
</evidence>
<proteinExistence type="predicted"/>
<accession>A0A4Y7T780</accession>
<evidence type="ECO:0000256" key="1">
    <source>
        <dbReference type="SAM" id="MobiDB-lite"/>
    </source>
</evidence>